<evidence type="ECO:0000313" key="1">
    <source>
        <dbReference type="EMBL" id="OZM70742.1"/>
    </source>
</evidence>
<sequence length="236" mass="26423">MYTPNLTATDGEVYVALLDTTQVFPATIEENRWNGFTVPRFRRTVAESIATWLNTMHDHDPGKWTDTATFDGDVLTVLETEEHRPDRIEPDENDRYAIGYRGWCWILTVPPSDPQADAGLLADSVRLVPEDGEILVTINIDGTDPVFPSLASEIYGWSRAGCPRFRRTVAEVVVAWIRDTARKYPGGSDLAYWEGDTIVLVDHQAIGEDGYLPARITAAEDGRFSIGASFEWERAD</sequence>
<organism evidence="1 2">
    <name type="scientific">Amycolatopsis antarctica</name>
    <dbReference type="NCBI Taxonomy" id="1854586"/>
    <lineage>
        <taxon>Bacteria</taxon>
        <taxon>Bacillati</taxon>
        <taxon>Actinomycetota</taxon>
        <taxon>Actinomycetes</taxon>
        <taxon>Pseudonocardiales</taxon>
        <taxon>Pseudonocardiaceae</taxon>
        <taxon>Amycolatopsis</taxon>
    </lineage>
</organism>
<dbReference type="Proteomes" id="UP000242444">
    <property type="component" value="Unassembled WGS sequence"/>
</dbReference>
<name>A0A263CX75_9PSEU</name>
<protein>
    <submittedName>
        <fullName evidence="1">Uncharacterized protein</fullName>
    </submittedName>
</protein>
<dbReference type="EMBL" id="NKYE01000018">
    <property type="protein sequence ID" value="OZM70742.1"/>
    <property type="molecule type" value="Genomic_DNA"/>
</dbReference>
<accession>A0A263CX75</accession>
<gene>
    <name evidence="1" type="ORF">CFN78_24060</name>
</gene>
<proteinExistence type="predicted"/>
<reference evidence="1 2" key="1">
    <citation type="submission" date="2017-07" db="EMBL/GenBank/DDBJ databases">
        <title>Amycolatopsis antarcticus sp. nov., isolated from the surface of an Antarcticus brown macroalga.</title>
        <authorList>
            <person name="Wang J."/>
            <person name="Leiva S."/>
            <person name="Huang J."/>
            <person name="Huang Y."/>
        </authorList>
    </citation>
    <scope>NUCLEOTIDE SEQUENCE [LARGE SCALE GENOMIC DNA]</scope>
    <source>
        <strain evidence="1 2">AU-G6</strain>
    </source>
</reference>
<keyword evidence="2" id="KW-1185">Reference proteome</keyword>
<comment type="caution">
    <text evidence="1">The sequence shown here is derived from an EMBL/GenBank/DDBJ whole genome shotgun (WGS) entry which is preliminary data.</text>
</comment>
<dbReference type="AlphaFoldDB" id="A0A263CX75"/>
<evidence type="ECO:0000313" key="2">
    <source>
        <dbReference type="Proteomes" id="UP000242444"/>
    </source>
</evidence>
<dbReference type="InParanoid" id="A0A263CX75"/>